<evidence type="ECO:0000259" key="6">
    <source>
        <dbReference type="Pfam" id="PF25183"/>
    </source>
</evidence>
<dbReference type="AlphaFoldDB" id="A0A2Z5G8S5"/>
<feature type="signal peptide" evidence="4">
    <location>
        <begin position="1"/>
        <end position="24"/>
    </location>
</feature>
<dbReference type="RefSeq" id="WP_114210017.1">
    <property type="nucleotide sequence ID" value="NZ_CP030840.1"/>
</dbReference>
<proteinExistence type="predicted"/>
<evidence type="ECO:0000256" key="3">
    <source>
        <dbReference type="ARBA" id="ARBA00023237"/>
    </source>
</evidence>
<dbReference type="InterPro" id="IPR057601">
    <property type="entry name" value="Oar-like_b-barrel"/>
</dbReference>
<dbReference type="InterPro" id="IPR037066">
    <property type="entry name" value="Plug_dom_sf"/>
</dbReference>
<dbReference type="KEGG" id="abas:ACPOL_6145"/>
<dbReference type="SUPFAM" id="SSF56935">
    <property type="entry name" value="Porins"/>
    <property type="match status" value="1"/>
</dbReference>
<comment type="subcellular location">
    <subcellularLocation>
        <location evidence="1">Cell outer membrane</location>
    </subcellularLocation>
</comment>
<feature type="domain" description="TonB-dependent receptor plug" evidence="5">
    <location>
        <begin position="138"/>
        <end position="235"/>
    </location>
</feature>
<gene>
    <name evidence="7" type="ORF">ACPOL_6145</name>
</gene>
<dbReference type="Pfam" id="PF13620">
    <property type="entry name" value="CarboxypepD_reg"/>
    <property type="match status" value="1"/>
</dbReference>
<dbReference type="Gene3D" id="2.60.40.1120">
    <property type="entry name" value="Carboxypeptidase-like, regulatory domain"/>
    <property type="match status" value="1"/>
</dbReference>
<dbReference type="Gene3D" id="2.40.170.20">
    <property type="entry name" value="TonB-dependent receptor, beta-barrel domain"/>
    <property type="match status" value="1"/>
</dbReference>
<organism evidence="7 8">
    <name type="scientific">Acidisarcina polymorpha</name>
    <dbReference type="NCBI Taxonomy" id="2211140"/>
    <lineage>
        <taxon>Bacteria</taxon>
        <taxon>Pseudomonadati</taxon>
        <taxon>Acidobacteriota</taxon>
        <taxon>Terriglobia</taxon>
        <taxon>Terriglobales</taxon>
        <taxon>Acidobacteriaceae</taxon>
        <taxon>Acidisarcina</taxon>
    </lineage>
</organism>
<evidence type="ECO:0000256" key="2">
    <source>
        <dbReference type="ARBA" id="ARBA00023136"/>
    </source>
</evidence>
<dbReference type="EMBL" id="CP030840">
    <property type="protein sequence ID" value="AXC15389.1"/>
    <property type="molecule type" value="Genomic_DNA"/>
</dbReference>
<keyword evidence="4" id="KW-0732">Signal</keyword>
<feature type="domain" description="TonB-dependent transporter Oar-like beta-barrel" evidence="6">
    <location>
        <begin position="241"/>
        <end position="1116"/>
    </location>
</feature>
<evidence type="ECO:0000313" key="7">
    <source>
        <dbReference type="EMBL" id="AXC15389.1"/>
    </source>
</evidence>
<name>A0A2Z5G8S5_9BACT</name>
<feature type="chain" id="PRO_5016354487" evidence="4">
    <location>
        <begin position="25"/>
        <end position="1142"/>
    </location>
</feature>
<dbReference type="Pfam" id="PF25183">
    <property type="entry name" value="OMP_b-brl_4"/>
    <property type="match status" value="1"/>
</dbReference>
<keyword evidence="8" id="KW-1185">Reference proteome</keyword>
<keyword evidence="3" id="KW-0998">Cell outer membrane</keyword>
<dbReference type="Proteomes" id="UP000253606">
    <property type="component" value="Chromosome"/>
</dbReference>
<dbReference type="OrthoDB" id="97893at2"/>
<reference evidence="7 8" key="1">
    <citation type="journal article" date="2018" name="Front. Microbiol.">
        <title>Hydrolytic Capabilities as a Key to Environmental Success: Chitinolytic and Cellulolytic Acidobacteria From Acidic Sub-arctic Soils and Boreal Peatlands.</title>
        <authorList>
            <person name="Belova S.E."/>
            <person name="Ravin N.V."/>
            <person name="Pankratov T.A."/>
            <person name="Rakitin A.L."/>
            <person name="Ivanova A.A."/>
            <person name="Beletsky A.V."/>
            <person name="Mardanov A.V."/>
            <person name="Sinninghe Damste J.S."/>
            <person name="Dedysh S.N."/>
        </authorList>
    </citation>
    <scope>NUCLEOTIDE SEQUENCE [LARGE SCALE GENOMIC DNA]</scope>
    <source>
        <strain evidence="7 8">SBC82</strain>
    </source>
</reference>
<dbReference type="SUPFAM" id="SSF49464">
    <property type="entry name" value="Carboxypeptidase regulatory domain-like"/>
    <property type="match status" value="1"/>
</dbReference>
<sequence length="1142" mass="120985">MNPVRSKLFPFALFLMLIAPLSLSQTITSGTVVGAVTDANGAVVPSAVVTIKQGETEAVRTATTNEAGQYRFPFLKPGEYTISAQATGLSTAATRINLLVGEEQSVNLTLAVQSVQESVMVSGSVDLLQTENANQATTFSLKEVTNMPINGGDITNIAFSTPGLRLNVGGGNTNFNVNGLPFSAALYTVNGADINEPYNLNNKSGASNNTLGANDIQEAGVIVNAFSAQYGRMAGAQVNYITKSGTNKFHGNLAENYNDAILNANDYFKNLTGTPRGRAVANQYAASIGGPILKDKLAFFANVEGLRYALPSTGVVSLPSPQLQQYTLAHIPTGSQTLYQELFSLYNSSPGISRAVPVTNGSGPLQDGNGNLGCGKQKFAGTYVNGSSGPRFGIDVPCAVAFGTNASSLNTESYVSGRVDYNINDKQKIYFRVSRDWGLQSSSTSPVSPLFNGQSNQPWTIPQVNYTYAITPNLVNNFIASGNWYSAIFGPPNFAKAEAAFPANFVFDDGGANGSASNSTGTGFANVDAVFPYGRRGQQLQLIDDLSWSHGKHTIQAGINNRNNRISDSSIGQNSVIGAFTFNDLTDFATGTVNSTNTGSAFTQSFPLLAVAHTRLNSLGFYVQDEWSVTKNLNLTYGVRFELQGNPSCKENCYSRLNTEFLAPGYEAGADVPYNSTIRTGLNKAFPDLEGVVTEPRLGIAYSPRGDGQTVIRGGIGLFANIFPGSIAASVFGNAPNKFSPTVNYGEVALAGDANSSQASAVASDQVFQNGFAQGDTLSQLQASVAPVKFATPTFYVSPNHYATIKVLEWSLELEQPLTKRDVFVLSYAGNHGFDEPLTNADANAYIGTASRYPNGFGRLPFSIPDPRFSTVSQVVTSGFSNYNGLTATVRHAFSLGFQGHASYTWSHALQLGPPIPSTGTTTFTVYNPYDLNSEYGAANIDTRHNLTGDLLWTSPRQNNRLLQGALGGWSVGGKLYLYSGRPFSVTNSQIPGLLSPTFGGAVQADLLNARLVGTHCSKAAVSTPCFASTEFAATTASGTNPVQQTDFGNTHPNSFRGPGFFSVASQLTKRIPVTEQAGFDIGVSAYNLFNHPNFAVPNGDVTSGSFGQITSTVSSPTSIYGTGQGAIVSGRVLVLVGKFSF</sequence>
<evidence type="ECO:0000256" key="1">
    <source>
        <dbReference type="ARBA" id="ARBA00004442"/>
    </source>
</evidence>
<keyword evidence="2" id="KW-0472">Membrane</keyword>
<dbReference type="GO" id="GO:0009279">
    <property type="term" value="C:cell outer membrane"/>
    <property type="evidence" value="ECO:0007669"/>
    <property type="project" value="UniProtKB-SubCell"/>
</dbReference>
<evidence type="ECO:0000256" key="4">
    <source>
        <dbReference type="SAM" id="SignalP"/>
    </source>
</evidence>
<protein>
    <submittedName>
        <fullName evidence="7">Oar protein</fullName>
    </submittedName>
</protein>
<evidence type="ECO:0000313" key="8">
    <source>
        <dbReference type="Proteomes" id="UP000253606"/>
    </source>
</evidence>
<dbReference type="Gene3D" id="2.170.130.10">
    <property type="entry name" value="TonB-dependent receptor, plug domain"/>
    <property type="match status" value="1"/>
</dbReference>
<evidence type="ECO:0000259" key="5">
    <source>
        <dbReference type="Pfam" id="PF07715"/>
    </source>
</evidence>
<dbReference type="InterPro" id="IPR012910">
    <property type="entry name" value="Plug_dom"/>
</dbReference>
<dbReference type="Pfam" id="PF07715">
    <property type="entry name" value="Plug"/>
    <property type="match status" value="1"/>
</dbReference>
<accession>A0A2Z5G8S5</accession>
<dbReference type="InterPro" id="IPR036942">
    <property type="entry name" value="Beta-barrel_TonB_sf"/>
</dbReference>
<dbReference type="InterPro" id="IPR008969">
    <property type="entry name" value="CarboxyPept-like_regulatory"/>
</dbReference>